<accession>A0A382WWA3</accession>
<dbReference type="AlphaFoldDB" id="A0A382WWA3"/>
<organism evidence="2">
    <name type="scientific">marine metagenome</name>
    <dbReference type="NCBI Taxonomy" id="408172"/>
    <lineage>
        <taxon>unclassified sequences</taxon>
        <taxon>metagenomes</taxon>
        <taxon>ecological metagenomes</taxon>
    </lineage>
</organism>
<dbReference type="PANTHER" id="PTHR21047">
    <property type="entry name" value="DTDP-6-DEOXY-D-GLUCOSE-3,5 EPIMERASE"/>
    <property type="match status" value="1"/>
</dbReference>
<dbReference type="InterPro" id="IPR029303">
    <property type="entry name" value="CapF_C"/>
</dbReference>
<name>A0A382WWA3_9ZZZZ</name>
<reference evidence="2" key="1">
    <citation type="submission" date="2018-05" db="EMBL/GenBank/DDBJ databases">
        <authorList>
            <person name="Lanie J.A."/>
            <person name="Ng W.-L."/>
            <person name="Kazmierczak K.M."/>
            <person name="Andrzejewski T.M."/>
            <person name="Davidsen T.M."/>
            <person name="Wayne K.J."/>
            <person name="Tettelin H."/>
            <person name="Glass J.I."/>
            <person name="Rusch D."/>
            <person name="Podicherti R."/>
            <person name="Tsui H.-C.T."/>
            <person name="Winkler M.E."/>
        </authorList>
    </citation>
    <scope>NUCLEOTIDE SEQUENCE</scope>
</reference>
<dbReference type="PANTHER" id="PTHR21047:SF2">
    <property type="entry name" value="THYMIDINE DIPHOSPHO-4-KETO-RHAMNOSE 3,5-EPIMERASE"/>
    <property type="match status" value="1"/>
</dbReference>
<dbReference type="SUPFAM" id="SSF51182">
    <property type="entry name" value="RmlC-like cupins"/>
    <property type="match status" value="1"/>
</dbReference>
<sequence length="158" mass="17859">MEIGGQSSLRNQKDITVVSKRSDPMKDILIEDLERKSDERGWLIEVLGSKSLEVPHEFGQIHVSVAYPGKIRGNHYHTRKLEWFCVPQGKGLLLLKNLKTGEEKELLMGEGALRTVKITPGIIHAIKNIGDTNMILIVYANESFNADDPDTFYEQILE</sequence>
<evidence type="ECO:0000259" key="1">
    <source>
        <dbReference type="Pfam" id="PF14667"/>
    </source>
</evidence>
<dbReference type="InterPro" id="IPR011051">
    <property type="entry name" value="RmlC_Cupin_sf"/>
</dbReference>
<dbReference type="InterPro" id="IPR000888">
    <property type="entry name" value="RmlC-like"/>
</dbReference>
<gene>
    <name evidence="2" type="ORF">METZ01_LOCUS415837</name>
</gene>
<dbReference type="Pfam" id="PF14667">
    <property type="entry name" value="Polysacc_synt_C"/>
    <property type="match status" value="1"/>
</dbReference>
<dbReference type="GO" id="GO:0005829">
    <property type="term" value="C:cytosol"/>
    <property type="evidence" value="ECO:0007669"/>
    <property type="project" value="TreeGrafter"/>
</dbReference>
<dbReference type="Gene3D" id="2.60.120.10">
    <property type="entry name" value="Jelly Rolls"/>
    <property type="match status" value="1"/>
</dbReference>
<dbReference type="GO" id="GO:0000271">
    <property type="term" value="P:polysaccharide biosynthetic process"/>
    <property type="evidence" value="ECO:0007669"/>
    <property type="project" value="TreeGrafter"/>
</dbReference>
<feature type="domain" description="Capsular polysaccharide assembling protein CapF C-terminal" evidence="1">
    <location>
        <begin position="37"/>
        <end position="152"/>
    </location>
</feature>
<dbReference type="InterPro" id="IPR014710">
    <property type="entry name" value="RmlC-like_jellyroll"/>
</dbReference>
<proteinExistence type="predicted"/>
<dbReference type="GO" id="GO:0008830">
    <property type="term" value="F:dTDP-4-dehydrorhamnose 3,5-epimerase activity"/>
    <property type="evidence" value="ECO:0007669"/>
    <property type="project" value="InterPro"/>
</dbReference>
<evidence type="ECO:0000313" key="2">
    <source>
        <dbReference type="EMBL" id="SVD62983.1"/>
    </source>
</evidence>
<protein>
    <recommendedName>
        <fullName evidence="1">Capsular polysaccharide assembling protein CapF C-terminal domain-containing protein</fullName>
    </recommendedName>
</protein>
<dbReference type="EMBL" id="UINC01162951">
    <property type="protein sequence ID" value="SVD62983.1"/>
    <property type="molecule type" value="Genomic_DNA"/>
</dbReference>